<dbReference type="Proteomes" id="UP000824044">
    <property type="component" value="Unassembled WGS sequence"/>
</dbReference>
<gene>
    <name evidence="1" type="ORF">H9812_02960</name>
</gene>
<dbReference type="InterPro" id="IPR053161">
    <property type="entry name" value="Ulvan_degrading_GH"/>
</dbReference>
<accession>A0A9D2IVL6</accession>
<reference evidence="1" key="1">
    <citation type="journal article" date="2021" name="PeerJ">
        <title>Extensive microbial diversity within the chicken gut microbiome revealed by metagenomics and culture.</title>
        <authorList>
            <person name="Gilroy R."/>
            <person name="Ravi A."/>
            <person name="Getino M."/>
            <person name="Pursley I."/>
            <person name="Horton D.L."/>
            <person name="Alikhan N.F."/>
            <person name="Baker D."/>
            <person name="Gharbi K."/>
            <person name="Hall N."/>
            <person name="Watson M."/>
            <person name="Adriaenssens E.M."/>
            <person name="Foster-Nyarko E."/>
            <person name="Jarju S."/>
            <person name="Secka A."/>
            <person name="Antonio M."/>
            <person name="Oren A."/>
            <person name="Chaudhuri R.R."/>
            <person name="La Ragione R."/>
            <person name="Hildebrand F."/>
            <person name="Pallen M.J."/>
        </authorList>
    </citation>
    <scope>NUCLEOTIDE SEQUENCE</scope>
    <source>
        <strain evidence="1">CHK33-5263</strain>
    </source>
</reference>
<comment type="caution">
    <text evidence="1">The sequence shown here is derived from an EMBL/GenBank/DDBJ whole genome shotgun (WGS) entry which is preliminary data.</text>
</comment>
<dbReference type="EMBL" id="DXBS01000059">
    <property type="protein sequence ID" value="HIZ24420.1"/>
    <property type="molecule type" value="Genomic_DNA"/>
</dbReference>
<evidence type="ECO:0000313" key="1">
    <source>
        <dbReference type="EMBL" id="HIZ24420.1"/>
    </source>
</evidence>
<organism evidence="1 2">
    <name type="scientific">Candidatus Gallimonas intestinigallinarum</name>
    <dbReference type="NCBI Taxonomy" id="2838604"/>
    <lineage>
        <taxon>Bacteria</taxon>
        <taxon>Bacillati</taxon>
        <taxon>Bacillota</taxon>
        <taxon>Clostridia</taxon>
        <taxon>Candidatus Gallimonas</taxon>
    </lineage>
</organism>
<dbReference type="PANTHER" id="PTHR36848">
    <property type="entry name" value="DNA-BINDING PROTEIN (PUTATIVE SECRETED PROTEIN)-RELATED"/>
    <property type="match status" value="1"/>
</dbReference>
<evidence type="ECO:0008006" key="3">
    <source>
        <dbReference type="Google" id="ProtNLM"/>
    </source>
</evidence>
<sequence>MEQRISSLLHILSSAPVDEYRPVVFWSINSALEEDELRRQIGEMKAFGLGGFVYHARAGLETEYLSEEWFRLVGVCLDEARRQGLRVWMYDEYGWPSGFAGGRLLREEKNRACYLEYAVREDYDPAAYAVYALEEGVPRLLCPGERAAQYHTLYVRTSDAYADVLDPRVTEQFLALTHEQYYARFRESFGRELVGFFTDEPQFYRYATPFTRIAPEEYRARFGEDLKEGLLWLFLKDARGYPFRVKYYNLLSALYCENFYRKLNDWCMAHGCQLTGHSIEENAFCAQMWGSADCAVTYLYEGVPAIDNLARRSDPFLSAKNVASVAAQTGRAHILTETFGCTGYGITPRALRAIAERQYVYGVNCMCQHLYNYSLAGQGKTDHPISFGRTLPWIAGYPAFNGYFARLGYLLGASQEEACVAVITPMESVYLDYVRLDEQQTMTEVDGGYSAVIEDLRRAGIAYHLVDEKVLSCLGSVENATLKVGARAYTAVVLANCRELKESTVRLLREYLAQGGALKTMGTPPSYAEGEKADLSDLVRDCALPRPACILQADTPYTVRTLAGGKRFIFAVNDSDESRTLAVNGRFGEVDLVRNAAYVSQPSYTLPAHSSLLLEEGGGTQTPFCERSRETLIPEYLSSDDNCLTIEEAAVTLENGERLEGYVYGIFERLVRRSYTGKFTVEFSFESDAALCARLTAELQPVEDMRFNGEEPAFTRDPLERNFLVAPVAVRRGRNTFTYMARLENVQFLREALAGDVSESLVNCTSYHTCLEPIYLTGAFDSYGFVIAAPGKKGAGDLTRMGYENFCGGVRYRVRVKGGGRVRLRPVGDWAMCVFRVCGCERSAILGEEAEFDLPAGEHDCEIECLSTMRNRFGPFHCAYEEEGGVSPYFFTLRGDWTPAGGNAHYVRERKLVPFGLSAVECIRG</sequence>
<proteinExistence type="predicted"/>
<dbReference type="PANTHER" id="PTHR36848:SF2">
    <property type="entry name" value="SECRETED PROTEIN"/>
    <property type="match status" value="1"/>
</dbReference>
<reference evidence="1" key="2">
    <citation type="submission" date="2021-04" db="EMBL/GenBank/DDBJ databases">
        <authorList>
            <person name="Gilroy R."/>
        </authorList>
    </citation>
    <scope>NUCLEOTIDE SEQUENCE</scope>
    <source>
        <strain evidence="1">CHK33-5263</strain>
    </source>
</reference>
<dbReference type="AlphaFoldDB" id="A0A9D2IVL6"/>
<evidence type="ECO:0000313" key="2">
    <source>
        <dbReference type="Proteomes" id="UP000824044"/>
    </source>
</evidence>
<name>A0A9D2IVL6_9FIRM</name>
<protein>
    <recommendedName>
        <fullName evidence="3">Glycoside hydrolase</fullName>
    </recommendedName>
</protein>